<dbReference type="InterPro" id="IPR057727">
    <property type="entry name" value="WCX_dom"/>
</dbReference>
<keyword evidence="5" id="KW-1185">Reference proteome</keyword>
<reference evidence="4 5" key="1">
    <citation type="submission" date="2022-02" db="EMBL/GenBank/DDBJ databases">
        <title>The car tank lid bacteriome: a reservoir of bacteria with potential in bioremediation of fuel.</title>
        <authorList>
            <person name="Vidal-Verdu A."/>
            <person name="Gomez-Martinez D."/>
            <person name="Latorre-Perez A."/>
            <person name="Pereto J."/>
            <person name="Porcar M."/>
        </authorList>
    </citation>
    <scope>NUCLEOTIDE SEQUENCE [LARGE SCALE GENOMIC DNA]</scope>
    <source>
        <strain evidence="4 5">4D.3</strain>
    </source>
</reference>
<feature type="domain" description="WCX" evidence="3">
    <location>
        <begin position="260"/>
        <end position="352"/>
    </location>
</feature>
<dbReference type="PANTHER" id="PTHR34580:SF3">
    <property type="entry name" value="PROTEIN PAFB"/>
    <property type="match status" value="1"/>
</dbReference>
<evidence type="ECO:0000313" key="4">
    <source>
        <dbReference type="EMBL" id="MCK9793608.1"/>
    </source>
</evidence>
<accession>A0ABT0J294</accession>
<name>A0ABT0J294_9MICO</name>
<dbReference type="Proteomes" id="UP001651050">
    <property type="component" value="Unassembled WGS sequence"/>
</dbReference>
<dbReference type="EMBL" id="JALQCY010000002">
    <property type="protein sequence ID" value="MCK9793608.1"/>
    <property type="molecule type" value="Genomic_DNA"/>
</dbReference>
<feature type="region of interest" description="Disordered" evidence="1">
    <location>
        <begin position="275"/>
        <end position="306"/>
    </location>
</feature>
<dbReference type="Pfam" id="PF13280">
    <property type="entry name" value="WYL"/>
    <property type="match status" value="1"/>
</dbReference>
<dbReference type="InterPro" id="IPR051534">
    <property type="entry name" value="CBASS_pafABC_assoc_protein"/>
</dbReference>
<feature type="region of interest" description="Disordered" evidence="1">
    <location>
        <begin position="1"/>
        <end position="20"/>
    </location>
</feature>
<evidence type="ECO:0000256" key="1">
    <source>
        <dbReference type="SAM" id="MobiDB-lite"/>
    </source>
</evidence>
<comment type="caution">
    <text evidence="4">The sequence shown here is derived from an EMBL/GenBank/DDBJ whole genome shotgun (WGS) entry which is preliminary data.</text>
</comment>
<organism evidence="4 5">
    <name type="scientific">Isoptericola peretonis</name>
    <dbReference type="NCBI Taxonomy" id="2918523"/>
    <lineage>
        <taxon>Bacteria</taxon>
        <taxon>Bacillati</taxon>
        <taxon>Actinomycetota</taxon>
        <taxon>Actinomycetes</taxon>
        <taxon>Micrococcales</taxon>
        <taxon>Promicromonosporaceae</taxon>
        <taxon>Isoptericola</taxon>
    </lineage>
</organism>
<dbReference type="InterPro" id="IPR026881">
    <property type="entry name" value="WYL_dom"/>
</dbReference>
<feature type="domain" description="WYL" evidence="2">
    <location>
        <begin position="166"/>
        <end position="226"/>
    </location>
</feature>
<dbReference type="RefSeq" id="WP_416343449.1">
    <property type="nucleotide sequence ID" value="NZ_JALQCY010000002.1"/>
</dbReference>
<sequence length="368" mass="38530">MPANPVDPPAGPASSSRGTPPAERLLNLVIALVNTSASMTKQQVRAGVAGYGDAPSTEAFERMFERDKDTLRALGIPIVTVDAGGHSDEVGYRIDNDAYALGAVDLTPAELGVVALAAQLWSDKTLRTDMSRAMTKLRAAGAGEVAADAVAGLAPRVRAAGDAYVPLLEAVSERRDVSFRYRAASTGQELTRHVEPWRIAARGSGWYLVGLDRARGAARVFRLSRIVGKVRVGSQPGAFDVPESVDVDAMLGERVGVLQRARLAVVPERAQALRARAVPAAAEGPDGPDGRGGDGPEDGDGLGRTDGRDLVEVEFRSLSAFADEVAGYGAAVVVLAPAALRADVLRRLRAAAALDRPATDDTEEGTHA</sequence>
<dbReference type="PANTHER" id="PTHR34580">
    <property type="match status" value="1"/>
</dbReference>
<dbReference type="Pfam" id="PF25583">
    <property type="entry name" value="WCX"/>
    <property type="match status" value="1"/>
</dbReference>
<proteinExistence type="predicted"/>
<dbReference type="PROSITE" id="PS52050">
    <property type="entry name" value="WYL"/>
    <property type="match status" value="1"/>
</dbReference>
<evidence type="ECO:0000259" key="3">
    <source>
        <dbReference type="Pfam" id="PF25583"/>
    </source>
</evidence>
<gene>
    <name evidence="4" type="ORF">M1843_07610</name>
</gene>
<evidence type="ECO:0000313" key="5">
    <source>
        <dbReference type="Proteomes" id="UP001651050"/>
    </source>
</evidence>
<feature type="compositionally biased region" description="Low complexity" evidence="1">
    <location>
        <begin position="275"/>
        <end position="285"/>
    </location>
</feature>
<evidence type="ECO:0000259" key="2">
    <source>
        <dbReference type="Pfam" id="PF13280"/>
    </source>
</evidence>
<feature type="compositionally biased region" description="Pro residues" evidence="1">
    <location>
        <begin position="1"/>
        <end position="11"/>
    </location>
</feature>
<protein>
    <submittedName>
        <fullName evidence="4">WYL domain-containing protein</fullName>
    </submittedName>
</protein>